<evidence type="ECO:0000313" key="9">
    <source>
        <dbReference type="Proteomes" id="UP000494206"/>
    </source>
</evidence>
<keyword evidence="3 4" id="KW-0648">Protein biosynthesis</keyword>
<dbReference type="GO" id="GO:0003746">
    <property type="term" value="F:translation elongation factor activity"/>
    <property type="evidence" value="ECO:0007669"/>
    <property type="project" value="UniProtKB-UniRule"/>
</dbReference>
<dbReference type="Pfam" id="PF00889">
    <property type="entry name" value="EF_TS"/>
    <property type="match status" value="1"/>
</dbReference>
<dbReference type="PANTHER" id="PTHR11741">
    <property type="entry name" value="ELONGATION FACTOR TS"/>
    <property type="match status" value="1"/>
</dbReference>
<dbReference type="Pfam" id="PF25025">
    <property type="entry name" value="EF-Ts_N"/>
    <property type="match status" value="1"/>
</dbReference>
<dbReference type="InterPro" id="IPR001816">
    <property type="entry name" value="Transl_elong_EFTs/EF1B"/>
</dbReference>
<dbReference type="SUPFAM" id="SSF46934">
    <property type="entry name" value="UBA-like"/>
    <property type="match status" value="1"/>
</dbReference>
<dbReference type="Gene3D" id="3.30.479.20">
    <property type="entry name" value="Elongation factor Ts, dimerisation domain"/>
    <property type="match status" value="2"/>
</dbReference>
<dbReference type="AlphaFoldDB" id="A0A8S1E833"/>
<evidence type="ECO:0000259" key="7">
    <source>
        <dbReference type="Pfam" id="PF00889"/>
    </source>
</evidence>
<keyword evidence="9" id="KW-1185">Reference proteome</keyword>
<dbReference type="EMBL" id="CADEPM010000001">
    <property type="protein sequence ID" value="CAB3397975.1"/>
    <property type="molecule type" value="Genomic_DNA"/>
</dbReference>
<dbReference type="HAMAP" id="MF_00050">
    <property type="entry name" value="EF_Ts"/>
    <property type="match status" value="1"/>
</dbReference>
<dbReference type="SUPFAM" id="SSF54713">
    <property type="entry name" value="Elongation factor Ts (EF-Ts), dimerisation domain"/>
    <property type="match status" value="2"/>
</dbReference>
<dbReference type="InterPro" id="IPR018101">
    <property type="entry name" value="Transl_elong_Ts_CS"/>
</dbReference>
<evidence type="ECO:0000313" key="8">
    <source>
        <dbReference type="EMBL" id="CAB3397975.1"/>
    </source>
</evidence>
<proteinExistence type="inferred from homology"/>
<evidence type="ECO:0000256" key="5">
    <source>
        <dbReference type="RuleBase" id="RU000642"/>
    </source>
</evidence>
<keyword evidence="4" id="KW-0496">Mitochondrion</keyword>
<dbReference type="GO" id="GO:0005739">
    <property type="term" value="C:mitochondrion"/>
    <property type="evidence" value="ECO:0007669"/>
    <property type="project" value="UniProtKB-SubCell"/>
</dbReference>
<evidence type="ECO:0000256" key="3">
    <source>
        <dbReference type="ARBA" id="ARBA00022917"/>
    </source>
</evidence>
<sequence>MLARIAISRFFSTTTRSFAEAERKVSKEALMALRKRTGYSYVNCRKALVQFGEDQMDAAEKWLREAAAKEGWAKAAKLGSRATSQGLVSIVSDKDVAAIVELTCETDFVARADHFKQLLQDLTVSLLEKAKKDLASTDNSTLKEVSYDPEAIVNKDGKNLRDVLSLSIGKLGENMVLKRLKAYKAPKGTHLYGSAHPKESSGDVVMGRFVSLIAIDHTPQGSIGTEQLAAQLCQHVIGMSPEKLGEPPVTKTDATATSESNDEFAEPIVVTNIDESETSLLRQSFMLNPSQSVYEYLQSHNARVSDFVRVELGSE</sequence>
<evidence type="ECO:0000256" key="4">
    <source>
        <dbReference type="HAMAP-Rule" id="MF_03135"/>
    </source>
</evidence>
<dbReference type="GO" id="GO:0070125">
    <property type="term" value="P:mitochondrial translational elongation"/>
    <property type="evidence" value="ECO:0007669"/>
    <property type="project" value="TreeGrafter"/>
</dbReference>
<comment type="function">
    <text evidence="4 5">Associates with the EF-Tu.GDP complex and induces the exchange of GDP to GTP. It remains bound to the aminoacyl-tRNA.EF-Tu.GTP complex up to the GTP hydrolysis stage on the ribosome.</text>
</comment>
<dbReference type="PROSITE" id="PS01127">
    <property type="entry name" value="EF_TS_2"/>
    <property type="match status" value="1"/>
</dbReference>
<comment type="subcellular location">
    <subcellularLocation>
        <location evidence="4">Mitochondrion</location>
    </subcellularLocation>
</comment>
<dbReference type="InterPro" id="IPR009060">
    <property type="entry name" value="UBA-like_sf"/>
</dbReference>
<feature type="domain" description="Translation elongation factor EFTs/EF1B dimerisation" evidence="7">
    <location>
        <begin position="97"/>
        <end position="313"/>
    </location>
</feature>
<comment type="caution">
    <text evidence="8">The sequence shown here is derived from an EMBL/GenBank/DDBJ whole genome shotgun (WGS) entry which is preliminary data.</text>
</comment>
<dbReference type="OrthoDB" id="277235at2759"/>
<name>A0A8S1E833_9PELO</name>
<dbReference type="NCBIfam" id="TIGR00116">
    <property type="entry name" value="tsf"/>
    <property type="match status" value="1"/>
</dbReference>
<comment type="similarity">
    <text evidence="1 4 5">Belongs to the EF-Ts family.</text>
</comment>
<accession>A0A8S1E833</accession>
<evidence type="ECO:0000256" key="1">
    <source>
        <dbReference type="ARBA" id="ARBA00005532"/>
    </source>
</evidence>
<dbReference type="InterPro" id="IPR036402">
    <property type="entry name" value="EF-Ts_dimer_sf"/>
</dbReference>
<reference evidence="8 9" key="1">
    <citation type="submission" date="2020-04" db="EMBL/GenBank/DDBJ databases">
        <authorList>
            <person name="Laetsch R D."/>
            <person name="Stevens L."/>
            <person name="Kumar S."/>
            <person name="Blaxter L. M."/>
        </authorList>
    </citation>
    <scope>NUCLEOTIDE SEQUENCE [LARGE SCALE GENOMIC DNA]</scope>
</reference>
<keyword evidence="2 4" id="KW-0251">Elongation factor</keyword>
<gene>
    <name evidence="4" type="primary">tsfm-1</name>
    <name evidence="8" type="ORF">CBOVIS_LOCUS1310</name>
</gene>
<organism evidence="8 9">
    <name type="scientific">Caenorhabditis bovis</name>
    <dbReference type="NCBI Taxonomy" id="2654633"/>
    <lineage>
        <taxon>Eukaryota</taxon>
        <taxon>Metazoa</taxon>
        <taxon>Ecdysozoa</taxon>
        <taxon>Nematoda</taxon>
        <taxon>Chromadorea</taxon>
        <taxon>Rhabditida</taxon>
        <taxon>Rhabditina</taxon>
        <taxon>Rhabditomorpha</taxon>
        <taxon>Rhabditoidea</taxon>
        <taxon>Rhabditidae</taxon>
        <taxon>Peloderinae</taxon>
        <taxon>Caenorhabditis</taxon>
    </lineage>
</organism>
<dbReference type="CDD" id="cd14275">
    <property type="entry name" value="UBA_EF-Ts"/>
    <property type="match status" value="1"/>
</dbReference>
<evidence type="ECO:0000256" key="6">
    <source>
        <dbReference type="SAM" id="MobiDB-lite"/>
    </source>
</evidence>
<protein>
    <recommendedName>
        <fullName evidence="4">Elongation factor Ts, mitochondrial</fullName>
        <shortName evidence="4">EF-Ts</shortName>
        <shortName evidence="4">EF-TsMt</shortName>
    </recommendedName>
</protein>
<dbReference type="PANTHER" id="PTHR11741:SF0">
    <property type="entry name" value="ELONGATION FACTOR TS, MITOCHONDRIAL"/>
    <property type="match status" value="1"/>
</dbReference>
<evidence type="ECO:0000256" key="2">
    <source>
        <dbReference type="ARBA" id="ARBA00022768"/>
    </source>
</evidence>
<dbReference type="Gene3D" id="1.10.8.10">
    <property type="entry name" value="DNA helicase RuvA subunit, C-terminal domain"/>
    <property type="match status" value="1"/>
</dbReference>
<dbReference type="Proteomes" id="UP000494206">
    <property type="component" value="Unassembled WGS sequence"/>
</dbReference>
<dbReference type="InterPro" id="IPR014039">
    <property type="entry name" value="Transl_elong_EFTs/EF1B_dimer"/>
</dbReference>
<feature type="region of interest" description="Disordered" evidence="6">
    <location>
        <begin position="241"/>
        <end position="262"/>
    </location>
</feature>